<dbReference type="Pfam" id="PF24917">
    <property type="entry name" value="BLTP3A_B"/>
    <property type="match status" value="3"/>
</dbReference>
<dbReference type="KEGG" id="apln:108735054"/>
<dbReference type="RefSeq" id="XP_025835025.1">
    <property type="nucleotide sequence ID" value="XM_025979240.1"/>
</dbReference>
<dbReference type="RefSeq" id="XP_025835026.1">
    <property type="nucleotide sequence ID" value="XM_025979241.1"/>
</dbReference>
<dbReference type="PANTHER" id="PTHR22774">
    <property type="entry name" value="CHOREIN N-TERMINAL DOMAIN-CONTAINING PROTEIN"/>
    <property type="match status" value="1"/>
</dbReference>
<keyword evidence="2" id="KW-1185">Reference proteome</keyword>
<dbReference type="OrthoDB" id="43807at2759"/>
<evidence type="ECO:0000313" key="2">
    <source>
        <dbReference type="Proteomes" id="UP000192223"/>
    </source>
</evidence>
<proteinExistence type="predicted"/>
<dbReference type="PANTHER" id="PTHR22774:SF11">
    <property type="entry name" value="CHOREIN N-TERMINAL DOMAIN-CONTAINING PROTEIN"/>
    <property type="match status" value="1"/>
</dbReference>
<evidence type="ECO:0000313" key="4">
    <source>
        <dbReference type="RefSeq" id="XP_025835026.1"/>
    </source>
</evidence>
<protein>
    <submittedName>
        <fullName evidence="3">UHRF1-binding protein 1-like isoform X1</fullName>
    </submittedName>
    <submittedName>
        <fullName evidence="4">UHRF1-binding protein 1-like isoform X2</fullName>
    </submittedName>
</protein>
<organism evidence="2 3">
    <name type="scientific">Agrilus planipennis</name>
    <name type="common">Emerald ash borer</name>
    <name type="synonym">Agrilus marcopoli</name>
    <dbReference type="NCBI Taxonomy" id="224129"/>
    <lineage>
        <taxon>Eukaryota</taxon>
        <taxon>Metazoa</taxon>
        <taxon>Ecdysozoa</taxon>
        <taxon>Arthropoda</taxon>
        <taxon>Hexapoda</taxon>
        <taxon>Insecta</taxon>
        <taxon>Pterygota</taxon>
        <taxon>Neoptera</taxon>
        <taxon>Endopterygota</taxon>
        <taxon>Coleoptera</taxon>
        <taxon>Polyphaga</taxon>
        <taxon>Elateriformia</taxon>
        <taxon>Buprestoidea</taxon>
        <taxon>Buprestidae</taxon>
        <taxon>Agrilinae</taxon>
        <taxon>Agrilus</taxon>
    </lineage>
</organism>
<keyword evidence="1" id="KW-0175">Coiled coil</keyword>
<evidence type="ECO:0000313" key="3">
    <source>
        <dbReference type="RefSeq" id="XP_025835025.1"/>
    </source>
</evidence>
<gene>
    <name evidence="3 4" type="primary">LOC108735054</name>
</gene>
<feature type="coiled-coil region" evidence="1">
    <location>
        <begin position="1242"/>
        <end position="1303"/>
    </location>
</feature>
<accession>A0A7F5RGN6</accession>
<dbReference type="GeneID" id="108735054"/>
<name>A0A7F5RGN6_AGRPL</name>
<dbReference type="InterPro" id="IPR026728">
    <property type="entry name" value="BLTP3A/B"/>
</dbReference>
<sequence length="1329" mass="150828">MVSIIKNQLLKHLSRFTKNLSADKINLSTFKGEGELKNLELNEEVLTDLLELPSWLRLTKARSNKVSFRVQWTKLKSVPIVLSLDEVNITVETCEELRPMSPQAGLSSYAAVPGKYSFIHKVIDGITVTVNTVNIVFNSPAFTATVQVSRILLESRDPKWRKCDLRMSRLKEPDKGQLLIFKELTWQTVRIEAKSTKDSNLTPIRLLTNQAWCRITIKKRLADCFIIGSRMVVILDDLLWVLTDSQLKAALKFVDSLAGLVQKSTLLARKVKAARKLEELPEYQAQVAQQSKSHIGHSNAAKVFSKFDVVETSYHFVTQHIVLHLCDDVGDGRSCHPHFKEGGALQITVNKFKVDYYPYHLAKSDRKHWPGYREEVTPHVQWFIEAMSKFRTELLDLVGRNKTQHTPLSRSAKPNDQGPEGWTVVHSEPKANQLRDHLLFELSKLMTSCMIVRLDDFTIYKVTTPTKRPELKVFISVQSKRKEKNAGDKDRISLPENSNILHAEFIYFYYPSDTAFPLPPPKFYVHANPIQIYFDVDTCLWLNSFGLTLYQSLLSSKQQASSSDITYVDVKIEAILPKIIFESAAEYPNQRDRPKSLHFNVTRATITNVRNLQQSSRADLAKCVESFHSGSLFFGSDFPSKSGDFYLVTQKFLDHITTNDNVRNTPEEMTYSSVNALMELLSRELFWRDAKDVWNIHLEPVWGDFLGAKAVGSNKPVPFLDTVPVTIWLHTCMDPNSTVKSEENNGAKHADIHALTYISTLISVQLNHYQYLFLLRLAEEVAEMTTFLSLDSNKIMKTDSMGSLIVGAVIPQVEVTFVMPSQCPGKESSGGDVESFVPDSSSIPDDMPFQGSSATIFPHRDLTILENEYKERVPNGVGNRSIGKMKMNINMKGIRPDYFNNSKSDIAEPQMDTGSYVNPITTPTTTRYQGSINSSTKISENFNAVVGPLGFSSMKKSLKSMIESTMKPSMDDASETMSIKSDVSSDSDNLEVISVVGRELEIEDAMFYVDRFEENKQIEVASEVEEDSLTTISERSYTSSYRRRDLVSVATFKLNKVEFIQQSNGFSSSIKVQVGNMSSDECSSIPWDEFQTKFNSRTKVWSEIFSNRPGLARIKLRLDHTLKIDPDPVEIAKLDFSDKDIQRKLFDDFLSVQANGLNLTLCMSVVTGLADFFEDEIYPIPLPMVVSLKNIALHLNEDRPPTNITSPGPIPIDLNITELFIKRNEDGVFHIEPMKINKENENASISNEVESLRSIVQELQLENKDLRRHMETFEQVSKENMDLHRYKEEYESMRHALIMAESKVTEMDEKYTKLLAFISPECSQCDGNR</sequence>
<reference evidence="3 4" key="1">
    <citation type="submission" date="2025-04" db="UniProtKB">
        <authorList>
            <consortium name="RefSeq"/>
        </authorList>
    </citation>
    <scope>IDENTIFICATION</scope>
    <source>
        <tissue evidence="3 4">Entire body</tissue>
    </source>
</reference>
<dbReference type="Proteomes" id="UP000192223">
    <property type="component" value="Unplaced"/>
</dbReference>
<evidence type="ECO:0000256" key="1">
    <source>
        <dbReference type="SAM" id="Coils"/>
    </source>
</evidence>